<evidence type="ECO:0000313" key="1">
    <source>
        <dbReference type="EMBL" id="KAF2445246.1"/>
    </source>
</evidence>
<dbReference type="AlphaFoldDB" id="A0A9P4PJD0"/>
<accession>A0A9P4PJD0</accession>
<evidence type="ECO:0000313" key="2">
    <source>
        <dbReference type="Proteomes" id="UP000799764"/>
    </source>
</evidence>
<dbReference type="OrthoDB" id="5288177at2759"/>
<dbReference type="PANTHER" id="PTHR36847">
    <property type="entry name" value="AMIDOLIGASE ENZYME"/>
    <property type="match status" value="1"/>
</dbReference>
<organism evidence="1 2">
    <name type="scientific">Karstenula rhodostoma CBS 690.94</name>
    <dbReference type="NCBI Taxonomy" id="1392251"/>
    <lineage>
        <taxon>Eukaryota</taxon>
        <taxon>Fungi</taxon>
        <taxon>Dikarya</taxon>
        <taxon>Ascomycota</taxon>
        <taxon>Pezizomycotina</taxon>
        <taxon>Dothideomycetes</taxon>
        <taxon>Pleosporomycetidae</taxon>
        <taxon>Pleosporales</taxon>
        <taxon>Massarineae</taxon>
        <taxon>Didymosphaeriaceae</taxon>
        <taxon>Karstenula</taxon>
    </lineage>
</organism>
<reference evidence="1" key="1">
    <citation type="journal article" date="2020" name="Stud. Mycol.">
        <title>101 Dothideomycetes genomes: a test case for predicting lifestyles and emergence of pathogens.</title>
        <authorList>
            <person name="Haridas S."/>
            <person name="Albert R."/>
            <person name="Binder M."/>
            <person name="Bloem J."/>
            <person name="Labutti K."/>
            <person name="Salamov A."/>
            <person name="Andreopoulos B."/>
            <person name="Baker S."/>
            <person name="Barry K."/>
            <person name="Bills G."/>
            <person name="Bluhm B."/>
            <person name="Cannon C."/>
            <person name="Castanera R."/>
            <person name="Culley D."/>
            <person name="Daum C."/>
            <person name="Ezra D."/>
            <person name="Gonzalez J."/>
            <person name="Henrissat B."/>
            <person name="Kuo A."/>
            <person name="Liang C."/>
            <person name="Lipzen A."/>
            <person name="Lutzoni F."/>
            <person name="Magnuson J."/>
            <person name="Mondo S."/>
            <person name="Nolan M."/>
            <person name="Ohm R."/>
            <person name="Pangilinan J."/>
            <person name="Park H.-J."/>
            <person name="Ramirez L."/>
            <person name="Alfaro M."/>
            <person name="Sun H."/>
            <person name="Tritt A."/>
            <person name="Yoshinaga Y."/>
            <person name="Zwiers L.-H."/>
            <person name="Turgeon B."/>
            <person name="Goodwin S."/>
            <person name="Spatafora J."/>
            <person name="Crous P."/>
            <person name="Grigoriev I."/>
        </authorList>
    </citation>
    <scope>NUCLEOTIDE SEQUENCE</scope>
    <source>
        <strain evidence="1">CBS 690.94</strain>
    </source>
</reference>
<sequence length="408" mass="45595">MSTDSITVLPLKAGVEHELAFACDNFTPTKTDDTEIAFEAREFIAKTLDNIDGISVDLNIPETKVRSPPEVYKLHWTLPFEAGLKDGVDYEVQDGYSDDLELASPTANVSTDDWIKQTKTIYAAFRANQITIQAPPESCATHVHISPAEGKWTMDALKAVSKAIIYFERCTDALVHEDRLSKPTCKDSNFASVLHASGYPKQLHTPQDWRETWETACPWKETISFLWRAIDKCETHQAIAALMCSLHVGSAKPLPRTDPGEQTQFAPRTQSEISRRHRWNFRPLLDESRMGHVPVGGSTEPLGSIEFRQPEGSAVAEEAIAWRVYATGFVQAALMGGIDEMAAAEKPTVRQLGVFVESGVRANGCRMEDVGRVFERNSGAEPTEIRFEMREGGFEEYTVMRESWFDSD</sequence>
<dbReference type="Pfam" id="PF12224">
    <property type="entry name" value="Amidoligase_2"/>
    <property type="match status" value="1"/>
</dbReference>
<name>A0A9P4PJD0_9PLEO</name>
<dbReference type="InterPro" id="IPR022025">
    <property type="entry name" value="Amidoligase_2"/>
</dbReference>
<protein>
    <recommendedName>
        <fullName evidence="3">Amidoligase enzyme</fullName>
    </recommendedName>
</protein>
<comment type="caution">
    <text evidence="1">The sequence shown here is derived from an EMBL/GenBank/DDBJ whole genome shotgun (WGS) entry which is preliminary data.</text>
</comment>
<proteinExistence type="predicted"/>
<evidence type="ECO:0008006" key="3">
    <source>
        <dbReference type="Google" id="ProtNLM"/>
    </source>
</evidence>
<dbReference type="PANTHER" id="PTHR36847:SF1">
    <property type="entry name" value="AMIDOLIGASE ENZYME"/>
    <property type="match status" value="1"/>
</dbReference>
<keyword evidence="2" id="KW-1185">Reference proteome</keyword>
<dbReference type="EMBL" id="MU001500">
    <property type="protein sequence ID" value="KAF2445246.1"/>
    <property type="molecule type" value="Genomic_DNA"/>
</dbReference>
<gene>
    <name evidence="1" type="ORF">P171DRAFT_514573</name>
</gene>
<dbReference type="Proteomes" id="UP000799764">
    <property type="component" value="Unassembled WGS sequence"/>
</dbReference>